<dbReference type="EMBL" id="LR796972">
    <property type="protein sequence ID" value="CAB4179176.1"/>
    <property type="molecule type" value="Genomic_DNA"/>
</dbReference>
<sequence length="63" mass="7884">MKHRNMLHRQIRTGQRWRRRFNTGEPLNWYEDFARRWQQIERDVMPVLQKFAQQLADRFAGVL</sequence>
<evidence type="ECO:0000313" key="2">
    <source>
        <dbReference type="EMBL" id="CAB4185222.1"/>
    </source>
</evidence>
<evidence type="ECO:0000313" key="1">
    <source>
        <dbReference type="EMBL" id="CAB4179176.1"/>
    </source>
</evidence>
<accession>A0A6J5QN57</accession>
<evidence type="ECO:0000313" key="6">
    <source>
        <dbReference type="EMBL" id="CAB5230578.1"/>
    </source>
</evidence>
<protein>
    <submittedName>
        <fullName evidence="2">Uncharacterized protein</fullName>
    </submittedName>
</protein>
<dbReference type="EMBL" id="LR797444">
    <property type="protein sequence ID" value="CAB4217096.1"/>
    <property type="molecule type" value="Genomic_DNA"/>
</dbReference>
<evidence type="ECO:0000313" key="3">
    <source>
        <dbReference type="EMBL" id="CAB4189423.1"/>
    </source>
</evidence>
<name>A0A6J5QN57_9CAUD</name>
<dbReference type="EMBL" id="LR797495">
    <property type="protein sequence ID" value="CAB4220546.1"/>
    <property type="molecule type" value="Genomic_DNA"/>
</dbReference>
<evidence type="ECO:0000313" key="4">
    <source>
        <dbReference type="EMBL" id="CAB4217096.1"/>
    </source>
</evidence>
<dbReference type="EMBL" id="LR797077">
    <property type="protein sequence ID" value="CAB4185222.1"/>
    <property type="molecule type" value="Genomic_DNA"/>
</dbReference>
<dbReference type="EMBL" id="LR798420">
    <property type="protein sequence ID" value="CAB5230578.1"/>
    <property type="molecule type" value="Genomic_DNA"/>
</dbReference>
<gene>
    <name evidence="1" type="ORF">UFOVP1029_39</name>
    <name evidence="2" type="ORF">UFOVP1129_39</name>
    <name evidence="3" type="ORF">UFOVP1188_39</name>
    <name evidence="4" type="ORF">UFOVP1490_8</name>
    <name evidence="6" type="ORF">UFOVP1576_39</name>
    <name evidence="5" type="ORF">UFOVP1633_39</name>
</gene>
<evidence type="ECO:0000313" key="5">
    <source>
        <dbReference type="EMBL" id="CAB4220546.1"/>
    </source>
</evidence>
<dbReference type="EMBL" id="LR797136">
    <property type="protein sequence ID" value="CAB4189423.1"/>
    <property type="molecule type" value="Genomic_DNA"/>
</dbReference>
<organism evidence="2">
    <name type="scientific">uncultured Caudovirales phage</name>
    <dbReference type="NCBI Taxonomy" id="2100421"/>
    <lineage>
        <taxon>Viruses</taxon>
        <taxon>Duplodnaviria</taxon>
        <taxon>Heunggongvirae</taxon>
        <taxon>Uroviricota</taxon>
        <taxon>Caudoviricetes</taxon>
        <taxon>Peduoviridae</taxon>
        <taxon>Maltschvirus</taxon>
        <taxon>Maltschvirus maltsch</taxon>
    </lineage>
</organism>
<proteinExistence type="predicted"/>
<reference evidence="2" key="1">
    <citation type="submission" date="2020-05" db="EMBL/GenBank/DDBJ databases">
        <authorList>
            <person name="Chiriac C."/>
            <person name="Salcher M."/>
            <person name="Ghai R."/>
            <person name="Kavagutti S V."/>
        </authorList>
    </citation>
    <scope>NUCLEOTIDE SEQUENCE</scope>
</reference>